<dbReference type="Proteomes" id="UP000467841">
    <property type="component" value="Unassembled WGS sequence"/>
</dbReference>
<name>A0A6D2I801_9BRAS</name>
<dbReference type="AlphaFoldDB" id="A0A6D2I801"/>
<sequence length="122" mass="13396">MSVKELQSLERQLEGALSATRQRKERHLGDINKKLKLETKEDHGFKGFQHLLLSSSAPAGLTDFALQSSHHNSMDCDVGHFLQIGLQQQYEQGDGSSVLKSNVGCDSETNFVEGGVLQLGID</sequence>
<evidence type="ECO:0000313" key="1">
    <source>
        <dbReference type="EMBL" id="CAA7023003.1"/>
    </source>
</evidence>
<evidence type="ECO:0008006" key="3">
    <source>
        <dbReference type="Google" id="ProtNLM"/>
    </source>
</evidence>
<keyword evidence="2" id="KW-1185">Reference proteome</keyword>
<dbReference type="OrthoDB" id="1898716at2759"/>
<evidence type="ECO:0000313" key="2">
    <source>
        <dbReference type="Proteomes" id="UP000467841"/>
    </source>
</evidence>
<organism evidence="1 2">
    <name type="scientific">Microthlaspi erraticum</name>
    <dbReference type="NCBI Taxonomy" id="1685480"/>
    <lineage>
        <taxon>Eukaryota</taxon>
        <taxon>Viridiplantae</taxon>
        <taxon>Streptophyta</taxon>
        <taxon>Embryophyta</taxon>
        <taxon>Tracheophyta</taxon>
        <taxon>Spermatophyta</taxon>
        <taxon>Magnoliopsida</taxon>
        <taxon>eudicotyledons</taxon>
        <taxon>Gunneridae</taxon>
        <taxon>Pentapetalae</taxon>
        <taxon>rosids</taxon>
        <taxon>malvids</taxon>
        <taxon>Brassicales</taxon>
        <taxon>Brassicaceae</taxon>
        <taxon>Coluteocarpeae</taxon>
        <taxon>Microthlaspi</taxon>
    </lineage>
</organism>
<protein>
    <recommendedName>
        <fullName evidence="3">K-box domain-containing protein</fullName>
    </recommendedName>
</protein>
<accession>A0A6D2I801</accession>
<reference evidence="1" key="1">
    <citation type="submission" date="2020-01" db="EMBL/GenBank/DDBJ databases">
        <authorList>
            <person name="Mishra B."/>
        </authorList>
    </citation>
    <scope>NUCLEOTIDE SEQUENCE [LARGE SCALE GENOMIC DNA]</scope>
</reference>
<proteinExistence type="predicted"/>
<gene>
    <name evidence="1" type="ORF">MERR_LOCUS10238</name>
</gene>
<dbReference type="EMBL" id="CACVBM020000765">
    <property type="protein sequence ID" value="CAA7023003.1"/>
    <property type="molecule type" value="Genomic_DNA"/>
</dbReference>
<comment type="caution">
    <text evidence="1">The sequence shown here is derived from an EMBL/GenBank/DDBJ whole genome shotgun (WGS) entry which is preliminary data.</text>
</comment>